<keyword evidence="16" id="KW-1015">Disulfide bond</keyword>
<accession>A0AAU9TWE4</accession>
<dbReference type="GO" id="GO:0046872">
    <property type="term" value="F:metal ion binding"/>
    <property type="evidence" value="ECO:0007669"/>
    <property type="project" value="UniProtKB-KW"/>
</dbReference>
<name>A0AAU9TWE4_EUPED</name>
<reference evidence="23" key="1">
    <citation type="submission" date="2022-03" db="EMBL/GenBank/DDBJ databases">
        <authorList>
            <person name="Tunstrom K."/>
        </authorList>
    </citation>
    <scope>NUCLEOTIDE SEQUENCE</scope>
</reference>
<evidence type="ECO:0000256" key="5">
    <source>
        <dbReference type="ARBA" id="ARBA00010195"/>
    </source>
</evidence>
<evidence type="ECO:0000256" key="9">
    <source>
        <dbReference type="ARBA" id="ARBA00022692"/>
    </source>
</evidence>
<evidence type="ECO:0000256" key="1">
    <source>
        <dbReference type="ARBA" id="ARBA00004323"/>
    </source>
</evidence>
<evidence type="ECO:0000256" key="18">
    <source>
        <dbReference type="ARBA" id="ARBA00042865"/>
    </source>
</evidence>
<dbReference type="PANTHER" id="PTHR46025">
    <property type="entry name" value="XYLOSYLTRANSFERASE OXT"/>
    <property type="match status" value="1"/>
</dbReference>
<keyword evidence="14" id="KW-0333">Golgi apparatus</keyword>
<evidence type="ECO:0000256" key="8">
    <source>
        <dbReference type="ARBA" id="ARBA00022679"/>
    </source>
</evidence>
<evidence type="ECO:0000256" key="7">
    <source>
        <dbReference type="ARBA" id="ARBA00022676"/>
    </source>
</evidence>
<evidence type="ECO:0000256" key="20">
    <source>
        <dbReference type="SAM" id="MobiDB-lite"/>
    </source>
</evidence>
<comment type="similarity">
    <text evidence="5">Belongs to the glycosyltransferase 14 family. XylT subfamily.</text>
</comment>
<dbReference type="GO" id="GO:0050650">
    <property type="term" value="P:chondroitin sulfate proteoglycan biosynthetic process"/>
    <property type="evidence" value="ECO:0007669"/>
    <property type="project" value="TreeGrafter"/>
</dbReference>
<evidence type="ECO:0000256" key="3">
    <source>
        <dbReference type="ARBA" id="ARBA00004840"/>
    </source>
</evidence>
<keyword evidence="17" id="KW-0325">Glycoprotein</keyword>
<evidence type="ECO:0000256" key="6">
    <source>
        <dbReference type="ARBA" id="ARBA00011972"/>
    </source>
</evidence>
<evidence type="ECO:0000256" key="12">
    <source>
        <dbReference type="ARBA" id="ARBA00022968"/>
    </source>
</evidence>
<dbReference type="Pfam" id="PF02485">
    <property type="entry name" value="Branch"/>
    <property type="match status" value="1"/>
</dbReference>
<dbReference type="GO" id="GO:0000139">
    <property type="term" value="C:Golgi membrane"/>
    <property type="evidence" value="ECO:0007669"/>
    <property type="project" value="UniProtKB-SubCell"/>
</dbReference>
<keyword evidence="11" id="KW-0256">Endoplasmic reticulum</keyword>
<keyword evidence="13 21" id="KW-1133">Transmembrane helix</keyword>
<keyword evidence="12" id="KW-0735">Signal-anchor</keyword>
<keyword evidence="9 21" id="KW-0812">Transmembrane</keyword>
<evidence type="ECO:0000256" key="15">
    <source>
        <dbReference type="ARBA" id="ARBA00023136"/>
    </source>
</evidence>
<evidence type="ECO:0000259" key="22">
    <source>
        <dbReference type="PROSITE" id="PS51212"/>
    </source>
</evidence>
<dbReference type="Pfam" id="PF12529">
    <property type="entry name" value="Xylo_C"/>
    <property type="match status" value="1"/>
</dbReference>
<evidence type="ECO:0000256" key="14">
    <source>
        <dbReference type="ARBA" id="ARBA00023034"/>
    </source>
</evidence>
<evidence type="ECO:0000256" key="21">
    <source>
        <dbReference type="SAM" id="Phobius"/>
    </source>
</evidence>
<evidence type="ECO:0000256" key="2">
    <source>
        <dbReference type="ARBA" id="ARBA00004648"/>
    </source>
</evidence>
<dbReference type="GO" id="GO:0030158">
    <property type="term" value="F:protein xylosyltransferase activity"/>
    <property type="evidence" value="ECO:0007669"/>
    <property type="project" value="UniProtKB-EC"/>
</dbReference>
<evidence type="ECO:0000256" key="13">
    <source>
        <dbReference type="ARBA" id="ARBA00022989"/>
    </source>
</evidence>
<dbReference type="PROSITE" id="PS51212">
    <property type="entry name" value="WSC"/>
    <property type="match status" value="1"/>
</dbReference>
<gene>
    <name evidence="23" type="ORF">EEDITHA_LOCUS7022</name>
</gene>
<dbReference type="EMBL" id="CAKOGL010000010">
    <property type="protein sequence ID" value="CAH2091133.1"/>
    <property type="molecule type" value="Genomic_DNA"/>
</dbReference>
<feature type="transmembrane region" description="Helical" evidence="21">
    <location>
        <begin position="12"/>
        <end position="34"/>
    </location>
</feature>
<sequence>MAVARKIFYKYAKCLGLIVLTTFFAQLFISISFFPSVHDNLLKRQGYTSLLRNELDDVSARKQGPSVEDDEDLSSRNRNKAIPQLRLEELDFEPICEIRNREAISAIHRAKSQICKQEIINKTCLIQNGQFYPNQLPNYCTSNEKIYGHHLGCYLDEKKLRLLTSFYGNYANTNSPKFCLDICVQAGFPYAGVQYASECFCGDNRPPASAKTSDGSCDMKCPGDSSQLCGGYFTMNIYETGLDKFIPQMPKNPGNEVSKVQIVFLLTLNGRALRQVHRLINALYRTNHYFYIHVDKRQDYLHRKLLKLEKEFPNIKLATKRYSTIWGGASLLRMLLTSMKDISQLGWKWDYVINLSESDFPIKSLEELEIFLSVNKGFNFVKSHGREAQRFIKKQGLDKTFIECETHMWRVGERKLPQGIIVDGGSDWVALSPEFVSYITGKYDELLTGLDVIFKHTLLPAESYFHTVLRNSHFCNTYVDNNLHVTNWKRKLGCKCQYKHVVDWCGCSPNDFKTEDWPRIQNTQSRQLFFARKFEPIINQEIITRVEQYIGYTDHYLINNLDAYWQNLYDIDDLTAPTDDTILTHAGSVVRLNAKVLSEEGCHIQISEIIEVNIYKYADVYKGNLILHKAIINDKEVFLETWYKPKQHLDLNFENRNVDFIKKFKVNSEYDQKEMTFRNLGNILGPLSEPVLLYQFTANVDKYTRNFTTIWLDPSGMVADVNIIQKDENNLTNFIKPNIKQPLLPGIWRVGLFDQTNLIAKTKFLITPLEFFSGKELTHQEASLIHSGSQNSYKNLTYIKPTHFLPDEEEGNLLAKISNANIKRINNDLLEWIDSLNLEFYNVLGSCILHSDSDIDEHVSCGNYKFQQCLVSDWSSYSPDPKGSIGKIDKKSGRLKRI</sequence>
<evidence type="ECO:0000256" key="4">
    <source>
        <dbReference type="ARBA" id="ARBA00005093"/>
    </source>
</evidence>
<dbReference type="InterPro" id="IPR002889">
    <property type="entry name" value="WSC_carb-bd"/>
</dbReference>
<dbReference type="AlphaFoldDB" id="A0AAU9TWE4"/>
<dbReference type="GO" id="GO:0015012">
    <property type="term" value="P:heparan sulfate proteoglycan biosynthetic process"/>
    <property type="evidence" value="ECO:0007669"/>
    <property type="project" value="TreeGrafter"/>
</dbReference>
<comment type="catalytic activity">
    <reaction evidence="19">
        <text>UDP-alpha-D-xylose + L-seryl-[protein] = 3-O-(beta-D-xylosyl)-L-seryl-[protein] + UDP + H(+)</text>
        <dbReference type="Rhea" id="RHEA:50192"/>
        <dbReference type="Rhea" id="RHEA-COMP:9863"/>
        <dbReference type="Rhea" id="RHEA-COMP:12567"/>
        <dbReference type="ChEBI" id="CHEBI:15378"/>
        <dbReference type="ChEBI" id="CHEBI:29999"/>
        <dbReference type="ChEBI" id="CHEBI:57632"/>
        <dbReference type="ChEBI" id="CHEBI:58223"/>
        <dbReference type="ChEBI" id="CHEBI:132085"/>
        <dbReference type="EC" id="2.4.2.26"/>
    </reaction>
</comment>
<comment type="caution">
    <text evidence="23">The sequence shown here is derived from an EMBL/GenBank/DDBJ whole genome shotgun (WGS) entry which is preliminary data.</text>
</comment>
<comment type="subcellular location">
    <subcellularLocation>
        <location evidence="2">Endoplasmic reticulum membrane</location>
        <topology evidence="2">Single-pass type II membrane protein</topology>
    </subcellularLocation>
    <subcellularLocation>
        <location evidence="1">Golgi apparatus membrane</location>
        <topology evidence="1">Single-pass type II membrane protein</topology>
    </subcellularLocation>
</comment>
<dbReference type="Pfam" id="PF01822">
    <property type="entry name" value="WSC"/>
    <property type="match status" value="1"/>
</dbReference>
<evidence type="ECO:0000256" key="16">
    <source>
        <dbReference type="ARBA" id="ARBA00023157"/>
    </source>
</evidence>
<comment type="pathway">
    <text evidence="4">Glycan metabolism; heparan sulfate biosynthesis.</text>
</comment>
<evidence type="ECO:0000313" key="23">
    <source>
        <dbReference type="EMBL" id="CAH2091133.1"/>
    </source>
</evidence>
<proteinExistence type="inferred from homology"/>
<dbReference type="EC" id="2.4.2.26" evidence="6"/>
<feature type="domain" description="WSC" evidence="22">
    <location>
        <begin position="147"/>
        <end position="241"/>
    </location>
</feature>
<organism evidence="23 24">
    <name type="scientific">Euphydryas editha</name>
    <name type="common">Edith's checkerspot</name>
    <dbReference type="NCBI Taxonomy" id="104508"/>
    <lineage>
        <taxon>Eukaryota</taxon>
        <taxon>Metazoa</taxon>
        <taxon>Ecdysozoa</taxon>
        <taxon>Arthropoda</taxon>
        <taxon>Hexapoda</taxon>
        <taxon>Insecta</taxon>
        <taxon>Pterygota</taxon>
        <taxon>Neoptera</taxon>
        <taxon>Endopterygota</taxon>
        <taxon>Lepidoptera</taxon>
        <taxon>Glossata</taxon>
        <taxon>Ditrysia</taxon>
        <taxon>Papilionoidea</taxon>
        <taxon>Nymphalidae</taxon>
        <taxon>Nymphalinae</taxon>
        <taxon>Euphydryas</taxon>
    </lineage>
</organism>
<dbReference type="SMART" id="SM00321">
    <property type="entry name" value="WSC"/>
    <property type="match status" value="1"/>
</dbReference>
<evidence type="ECO:0000256" key="10">
    <source>
        <dbReference type="ARBA" id="ARBA00022723"/>
    </source>
</evidence>
<keyword evidence="24" id="KW-1185">Reference proteome</keyword>
<dbReference type="GO" id="GO:0005789">
    <property type="term" value="C:endoplasmic reticulum membrane"/>
    <property type="evidence" value="ECO:0007669"/>
    <property type="project" value="UniProtKB-SubCell"/>
</dbReference>
<evidence type="ECO:0000313" key="24">
    <source>
        <dbReference type="Proteomes" id="UP001153954"/>
    </source>
</evidence>
<protein>
    <recommendedName>
        <fullName evidence="6">protein xylosyltransferase</fullName>
        <ecNumber evidence="6">2.4.2.26</ecNumber>
    </recommendedName>
    <alternativeName>
        <fullName evidence="18">Peptide O-xylosyltransferase</fullName>
    </alternativeName>
</protein>
<dbReference type="InterPro" id="IPR003406">
    <property type="entry name" value="Glyco_trans_14"/>
</dbReference>
<dbReference type="PANTHER" id="PTHR46025:SF3">
    <property type="entry name" value="XYLOSYLTRANSFERASE OXT"/>
    <property type="match status" value="1"/>
</dbReference>
<feature type="region of interest" description="Disordered" evidence="20">
    <location>
        <begin position="877"/>
        <end position="898"/>
    </location>
</feature>
<keyword evidence="10" id="KW-0479">Metal-binding</keyword>
<evidence type="ECO:0000256" key="11">
    <source>
        <dbReference type="ARBA" id="ARBA00022824"/>
    </source>
</evidence>
<dbReference type="Proteomes" id="UP001153954">
    <property type="component" value="Unassembled WGS sequence"/>
</dbReference>
<evidence type="ECO:0000256" key="17">
    <source>
        <dbReference type="ARBA" id="ARBA00023180"/>
    </source>
</evidence>
<keyword evidence="7" id="KW-0328">Glycosyltransferase</keyword>
<keyword evidence="8" id="KW-0808">Transferase</keyword>
<comment type="pathway">
    <text evidence="3">Glycan metabolism; chondroitin sulfate biosynthesis.</text>
</comment>
<dbReference type="InterPro" id="IPR024448">
    <property type="entry name" value="XylT_C"/>
</dbReference>
<evidence type="ECO:0000256" key="19">
    <source>
        <dbReference type="ARBA" id="ARBA00047847"/>
    </source>
</evidence>
<keyword evidence="15 21" id="KW-0472">Membrane</keyword>
<dbReference type="InterPro" id="IPR043538">
    <property type="entry name" value="XYLT"/>
</dbReference>